<name>A0A9D4G897_DREPO</name>
<dbReference type="EMBL" id="JAIWYP010000006">
    <property type="protein sequence ID" value="KAH3810884.1"/>
    <property type="molecule type" value="Genomic_DNA"/>
</dbReference>
<evidence type="ECO:0000256" key="1">
    <source>
        <dbReference type="SAM" id="MobiDB-lite"/>
    </source>
</evidence>
<reference evidence="2" key="1">
    <citation type="journal article" date="2019" name="bioRxiv">
        <title>The Genome of the Zebra Mussel, Dreissena polymorpha: A Resource for Invasive Species Research.</title>
        <authorList>
            <person name="McCartney M.A."/>
            <person name="Auch B."/>
            <person name="Kono T."/>
            <person name="Mallez S."/>
            <person name="Zhang Y."/>
            <person name="Obille A."/>
            <person name="Becker A."/>
            <person name="Abrahante J.E."/>
            <person name="Garbe J."/>
            <person name="Badalamenti J.P."/>
            <person name="Herman A."/>
            <person name="Mangelson H."/>
            <person name="Liachko I."/>
            <person name="Sullivan S."/>
            <person name="Sone E.D."/>
            <person name="Koren S."/>
            <person name="Silverstein K.A.T."/>
            <person name="Beckman K.B."/>
            <person name="Gohl D.M."/>
        </authorList>
    </citation>
    <scope>NUCLEOTIDE SEQUENCE</scope>
    <source>
        <strain evidence="2">Duluth1</strain>
        <tissue evidence="2">Whole animal</tissue>
    </source>
</reference>
<feature type="compositionally biased region" description="Polar residues" evidence="1">
    <location>
        <begin position="48"/>
        <end position="58"/>
    </location>
</feature>
<evidence type="ECO:0000313" key="2">
    <source>
        <dbReference type="EMBL" id="KAH3810884.1"/>
    </source>
</evidence>
<proteinExistence type="predicted"/>
<organism evidence="2 3">
    <name type="scientific">Dreissena polymorpha</name>
    <name type="common">Zebra mussel</name>
    <name type="synonym">Mytilus polymorpha</name>
    <dbReference type="NCBI Taxonomy" id="45954"/>
    <lineage>
        <taxon>Eukaryota</taxon>
        <taxon>Metazoa</taxon>
        <taxon>Spiralia</taxon>
        <taxon>Lophotrochozoa</taxon>
        <taxon>Mollusca</taxon>
        <taxon>Bivalvia</taxon>
        <taxon>Autobranchia</taxon>
        <taxon>Heteroconchia</taxon>
        <taxon>Euheterodonta</taxon>
        <taxon>Imparidentia</taxon>
        <taxon>Neoheterodontei</taxon>
        <taxon>Myida</taxon>
        <taxon>Dreissenoidea</taxon>
        <taxon>Dreissenidae</taxon>
        <taxon>Dreissena</taxon>
    </lineage>
</organism>
<feature type="region of interest" description="Disordered" evidence="1">
    <location>
        <begin position="1"/>
        <end position="58"/>
    </location>
</feature>
<reference evidence="2" key="2">
    <citation type="submission" date="2020-11" db="EMBL/GenBank/DDBJ databases">
        <authorList>
            <person name="McCartney M.A."/>
            <person name="Auch B."/>
            <person name="Kono T."/>
            <person name="Mallez S."/>
            <person name="Becker A."/>
            <person name="Gohl D.M."/>
            <person name="Silverstein K.A.T."/>
            <person name="Koren S."/>
            <person name="Bechman K.B."/>
            <person name="Herman A."/>
            <person name="Abrahante J.E."/>
            <person name="Garbe J."/>
        </authorList>
    </citation>
    <scope>NUCLEOTIDE SEQUENCE</scope>
    <source>
        <strain evidence="2">Duluth1</strain>
        <tissue evidence="2">Whole animal</tissue>
    </source>
</reference>
<dbReference type="Proteomes" id="UP000828390">
    <property type="component" value="Unassembled WGS sequence"/>
</dbReference>
<accession>A0A9D4G897</accession>
<sequence length="58" mass="6093">MAALLIQRRKSPGGSEGSVEEGQEDLGKRCRPLFRGGGPMKIIEVPQNGGTQSAIRAG</sequence>
<protein>
    <submittedName>
        <fullName evidence="2">Uncharacterized protein</fullName>
    </submittedName>
</protein>
<comment type="caution">
    <text evidence="2">The sequence shown here is derived from an EMBL/GenBank/DDBJ whole genome shotgun (WGS) entry which is preliminary data.</text>
</comment>
<evidence type="ECO:0000313" key="3">
    <source>
        <dbReference type="Proteomes" id="UP000828390"/>
    </source>
</evidence>
<keyword evidence="3" id="KW-1185">Reference proteome</keyword>
<dbReference type="AlphaFoldDB" id="A0A9D4G897"/>
<gene>
    <name evidence="2" type="ORF">DPMN_139282</name>
</gene>